<dbReference type="GO" id="GO:0008688">
    <property type="term" value="F:3-(3-hydroxyphenyl)propionate hydroxylase activity"/>
    <property type="evidence" value="ECO:0007669"/>
    <property type="project" value="TreeGrafter"/>
</dbReference>
<dbReference type="Gene3D" id="3.50.50.60">
    <property type="entry name" value="FAD/NAD(P)-binding domain"/>
    <property type="match status" value="1"/>
</dbReference>
<protein>
    <submittedName>
        <fullName evidence="3">FAD-binding monooxygenase</fullName>
    </submittedName>
</protein>
<dbReference type="PANTHER" id="PTHR43476">
    <property type="entry name" value="3-(3-HYDROXY-PHENYL)PROPIONATE/3-HYDROXYCINNAMIC ACID HYDROXYLASE"/>
    <property type="match status" value="1"/>
</dbReference>
<dbReference type="GO" id="GO:0071949">
    <property type="term" value="F:FAD binding"/>
    <property type="evidence" value="ECO:0007669"/>
    <property type="project" value="InterPro"/>
</dbReference>
<sequence>MYDAIVVGGRCAGASTALLLARQGHRVLVVDRSSFPSDVISTHFLWPHGMSYLNRWGLLDQVTAVTPTHTVIDIVNDGIPLSGSVPTSLLREHFRDLHGDDSGVVQSYASVRRRVLDQILVEAAAKAGAEVRTHCTVRELITEDGRVVGVRGRAADGREFEERARIVVGADGRNSFVARTLDLPRFDERPRCTFAYWSYWSGFDLGRGQIHRRGRLGCAVVPTNFGQNMVLVWGPSEWAREFRADVPGNVQRALDFVSPELGELVRTEGTREERIYGTLDQSGFLRPLHGPGWVLVGDAESAKDQCTAIGMTHAFRDAELASAALHRWLTGESSLDEAMAAYEGRRRSQNSAAYYDYVCTLSEMRPYRHDELQLFVALRGNQEETDRFIATHADIAPVSEFFQASNLFLLNDAAKESSAGYPVFDDFAATSRTYQQNLFA</sequence>
<dbReference type="GeneID" id="301305560"/>
<keyword evidence="4" id="KW-1185">Reference proteome</keyword>
<dbReference type="RefSeq" id="WP_043963424.1">
    <property type="nucleotide sequence ID" value="NZ_JXSX01000001.1"/>
</dbReference>
<dbReference type="Pfam" id="PF01494">
    <property type="entry name" value="FAD_binding_3"/>
    <property type="match status" value="1"/>
</dbReference>
<organism evidence="3 4">
    <name type="scientific">Micromonospora haikouensis</name>
    <dbReference type="NCBI Taxonomy" id="686309"/>
    <lineage>
        <taxon>Bacteria</taxon>
        <taxon>Bacillati</taxon>
        <taxon>Actinomycetota</taxon>
        <taxon>Actinomycetes</taxon>
        <taxon>Micromonosporales</taxon>
        <taxon>Micromonosporaceae</taxon>
        <taxon>Micromonospora</taxon>
    </lineage>
</organism>
<evidence type="ECO:0000256" key="1">
    <source>
        <dbReference type="ARBA" id="ARBA00023002"/>
    </source>
</evidence>
<dbReference type="AlphaFoldDB" id="A0A0D0W148"/>
<feature type="domain" description="FAD-binding" evidence="2">
    <location>
        <begin position="2"/>
        <end position="348"/>
    </location>
</feature>
<evidence type="ECO:0000313" key="4">
    <source>
        <dbReference type="Proteomes" id="UP000032254"/>
    </source>
</evidence>
<reference evidence="3 4" key="1">
    <citation type="submission" date="2015-01" db="EMBL/GenBank/DDBJ databases">
        <title>Sequencing and annotation of Micromonospora carbonacea strain JXNU-1 genome.</title>
        <authorList>
            <person name="Long Z."/>
            <person name="Huang Y."/>
            <person name="Jiang Y."/>
        </authorList>
    </citation>
    <scope>NUCLEOTIDE SEQUENCE [LARGE SCALE GENOMIC DNA]</scope>
    <source>
        <strain evidence="3 4">JXNU-1</strain>
    </source>
</reference>
<comment type="caution">
    <text evidence="3">The sequence shown here is derived from an EMBL/GenBank/DDBJ whole genome shotgun (WGS) entry which is preliminary data.</text>
</comment>
<dbReference type="SUPFAM" id="SSF51905">
    <property type="entry name" value="FAD/NAD(P)-binding domain"/>
    <property type="match status" value="1"/>
</dbReference>
<keyword evidence="3" id="KW-0503">Monooxygenase</keyword>
<dbReference type="PANTHER" id="PTHR43476:SF3">
    <property type="entry name" value="FAD-BINDING MONOOXYGENASE"/>
    <property type="match status" value="1"/>
</dbReference>
<dbReference type="EMBL" id="JXSX01000001">
    <property type="protein sequence ID" value="KIR66508.1"/>
    <property type="molecule type" value="Genomic_DNA"/>
</dbReference>
<dbReference type="PATRIC" id="fig|47853.6.peg.3339"/>
<gene>
    <name evidence="3" type="ORF">TK50_15820</name>
</gene>
<accession>A0A0D0W148</accession>
<dbReference type="InterPro" id="IPR036188">
    <property type="entry name" value="FAD/NAD-bd_sf"/>
</dbReference>
<evidence type="ECO:0000259" key="2">
    <source>
        <dbReference type="Pfam" id="PF01494"/>
    </source>
</evidence>
<dbReference type="InterPro" id="IPR050631">
    <property type="entry name" value="PheA/TfdB_FAD_monoxygenase"/>
</dbReference>
<keyword evidence="1" id="KW-0560">Oxidoreductase</keyword>
<proteinExistence type="predicted"/>
<name>A0A0D0W148_9ACTN</name>
<dbReference type="Proteomes" id="UP000032254">
    <property type="component" value="Unassembled WGS sequence"/>
</dbReference>
<dbReference type="PRINTS" id="PR00420">
    <property type="entry name" value="RNGMNOXGNASE"/>
</dbReference>
<evidence type="ECO:0000313" key="3">
    <source>
        <dbReference type="EMBL" id="KIR66508.1"/>
    </source>
</evidence>
<dbReference type="GO" id="GO:0019622">
    <property type="term" value="P:3-(3-hydroxy)phenylpropionate catabolic process"/>
    <property type="evidence" value="ECO:0007669"/>
    <property type="project" value="TreeGrafter"/>
</dbReference>
<dbReference type="InterPro" id="IPR002938">
    <property type="entry name" value="FAD-bd"/>
</dbReference>
<dbReference type="OrthoDB" id="103324at2"/>